<gene>
    <name evidence="1" type="ORF">OBBRIDRAFT_19947</name>
</gene>
<dbReference type="AlphaFoldDB" id="A0A8E2DSL2"/>
<dbReference type="Proteomes" id="UP000250043">
    <property type="component" value="Unassembled WGS sequence"/>
</dbReference>
<accession>A0A8E2DSL2</accession>
<protein>
    <submittedName>
        <fullName evidence="1">Uncharacterized protein</fullName>
    </submittedName>
</protein>
<evidence type="ECO:0000313" key="1">
    <source>
        <dbReference type="EMBL" id="OCH94936.1"/>
    </source>
</evidence>
<dbReference type="EMBL" id="KV722339">
    <property type="protein sequence ID" value="OCH94936.1"/>
    <property type="molecule type" value="Genomic_DNA"/>
</dbReference>
<organism evidence="1 2">
    <name type="scientific">Obba rivulosa</name>
    <dbReference type="NCBI Taxonomy" id="1052685"/>
    <lineage>
        <taxon>Eukaryota</taxon>
        <taxon>Fungi</taxon>
        <taxon>Dikarya</taxon>
        <taxon>Basidiomycota</taxon>
        <taxon>Agaricomycotina</taxon>
        <taxon>Agaricomycetes</taxon>
        <taxon>Polyporales</taxon>
        <taxon>Gelatoporiaceae</taxon>
        <taxon>Obba</taxon>
    </lineage>
</organism>
<evidence type="ECO:0000313" key="2">
    <source>
        <dbReference type="Proteomes" id="UP000250043"/>
    </source>
</evidence>
<proteinExistence type="predicted"/>
<keyword evidence="2" id="KW-1185">Reference proteome</keyword>
<reference evidence="1 2" key="1">
    <citation type="submission" date="2016-07" db="EMBL/GenBank/DDBJ databases">
        <title>Draft genome of the white-rot fungus Obba rivulosa 3A-2.</title>
        <authorList>
            <consortium name="DOE Joint Genome Institute"/>
            <person name="Miettinen O."/>
            <person name="Riley R."/>
            <person name="Acob R."/>
            <person name="Barry K."/>
            <person name="Cullen D."/>
            <person name="De Vries R."/>
            <person name="Hainaut M."/>
            <person name="Hatakka A."/>
            <person name="Henrissat B."/>
            <person name="Hilden K."/>
            <person name="Kuo R."/>
            <person name="Labutti K."/>
            <person name="Lipzen A."/>
            <person name="Makela M.R."/>
            <person name="Sandor L."/>
            <person name="Spatafora J.W."/>
            <person name="Grigoriev I.V."/>
            <person name="Hibbett D.S."/>
        </authorList>
    </citation>
    <scope>NUCLEOTIDE SEQUENCE [LARGE SCALE GENOMIC DNA]</scope>
    <source>
        <strain evidence="1 2">3A-2</strain>
    </source>
</reference>
<sequence>MTPDMLDDSFQQTHIYAACVQTVHIGPNWILSPSYPRRNRDGERAEHLWKIEPVGSGCDGCNVPRRLVCQRLSGFRELLCPFAYTIEQVDETLTAGADSIQLTVHEMVALWANVFLFNFSHISLRTVPCTPFCHVRVSSCIGRRHLNDSDGNNYKQPSGVFTILTS</sequence>
<name>A0A8E2DSL2_9APHY</name>